<keyword evidence="2" id="KW-1185">Reference proteome</keyword>
<accession>A0ACB7NVY4</accession>
<evidence type="ECO:0000313" key="1">
    <source>
        <dbReference type="EMBL" id="KAH6622564.1"/>
    </source>
</evidence>
<organism evidence="1 2">
    <name type="scientific">Chaetomium tenue</name>
    <dbReference type="NCBI Taxonomy" id="1854479"/>
    <lineage>
        <taxon>Eukaryota</taxon>
        <taxon>Fungi</taxon>
        <taxon>Dikarya</taxon>
        <taxon>Ascomycota</taxon>
        <taxon>Pezizomycotina</taxon>
        <taxon>Sordariomycetes</taxon>
        <taxon>Sordariomycetidae</taxon>
        <taxon>Sordariales</taxon>
        <taxon>Chaetomiaceae</taxon>
        <taxon>Chaetomium</taxon>
    </lineage>
</organism>
<sequence length="217" mass="24348">MKELEYGSREYQLYERMFNDGWIDPNKTACVTRIYIAGKDGLLNSARGQSFGRAMKQEGGGRFGTRFHGTQRACRIGEWDGELLKCGNPECYLCRVLGESFRTDYARSPNAQFGPLFGPGIYSSTASSKADCYARNHRIHSKQHAVLICRVITNQPQMLAHPDTTRTAPDPGFNCVEAVLKPQGGSVNYPETVVYRNDYIVPVGLIMYTREGWSART</sequence>
<gene>
    <name evidence="1" type="ORF">F5144DRAFT_550240</name>
</gene>
<dbReference type="EMBL" id="JAGIZQ010000006">
    <property type="protein sequence ID" value="KAH6622564.1"/>
    <property type="molecule type" value="Genomic_DNA"/>
</dbReference>
<comment type="caution">
    <text evidence="1">The sequence shown here is derived from an EMBL/GenBank/DDBJ whole genome shotgun (WGS) entry which is preliminary data.</text>
</comment>
<name>A0ACB7NVY4_9PEZI</name>
<proteinExistence type="predicted"/>
<evidence type="ECO:0000313" key="2">
    <source>
        <dbReference type="Proteomes" id="UP000724584"/>
    </source>
</evidence>
<dbReference type="Proteomes" id="UP000724584">
    <property type="component" value="Unassembled WGS sequence"/>
</dbReference>
<protein>
    <submittedName>
        <fullName evidence="1">Uncharacterized protein</fullName>
    </submittedName>
</protein>
<reference evidence="1 2" key="1">
    <citation type="journal article" date="2021" name="Nat. Commun.">
        <title>Genetic determinants of endophytism in the Arabidopsis root mycobiome.</title>
        <authorList>
            <person name="Mesny F."/>
            <person name="Miyauchi S."/>
            <person name="Thiergart T."/>
            <person name="Pickel B."/>
            <person name="Atanasova L."/>
            <person name="Karlsson M."/>
            <person name="Huettel B."/>
            <person name="Barry K.W."/>
            <person name="Haridas S."/>
            <person name="Chen C."/>
            <person name="Bauer D."/>
            <person name="Andreopoulos W."/>
            <person name="Pangilinan J."/>
            <person name="LaButti K."/>
            <person name="Riley R."/>
            <person name="Lipzen A."/>
            <person name="Clum A."/>
            <person name="Drula E."/>
            <person name="Henrissat B."/>
            <person name="Kohler A."/>
            <person name="Grigoriev I.V."/>
            <person name="Martin F.M."/>
            <person name="Hacquard S."/>
        </authorList>
    </citation>
    <scope>NUCLEOTIDE SEQUENCE [LARGE SCALE GENOMIC DNA]</scope>
    <source>
        <strain evidence="1 2">MPI-SDFR-AT-0079</strain>
    </source>
</reference>